<organism evidence="1 2">
    <name type="scientific">Heterotrigona itama</name>
    <dbReference type="NCBI Taxonomy" id="395501"/>
    <lineage>
        <taxon>Eukaryota</taxon>
        <taxon>Metazoa</taxon>
        <taxon>Ecdysozoa</taxon>
        <taxon>Arthropoda</taxon>
        <taxon>Hexapoda</taxon>
        <taxon>Insecta</taxon>
        <taxon>Pterygota</taxon>
        <taxon>Neoptera</taxon>
        <taxon>Endopterygota</taxon>
        <taxon>Hymenoptera</taxon>
        <taxon>Apocrita</taxon>
        <taxon>Aculeata</taxon>
        <taxon>Apoidea</taxon>
        <taxon>Anthophila</taxon>
        <taxon>Apidae</taxon>
        <taxon>Heterotrigona</taxon>
    </lineage>
</organism>
<dbReference type="EMBL" id="CAJDYZ010011486">
    <property type="protein sequence ID" value="CAD1479557.1"/>
    <property type="molecule type" value="Genomic_DNA"/>
</dbReference>
<proteinExistence type="predicted"/>
<gene>
    <name evidence="1" type="ORF">MHI_LOCUS868280</name>
</gene>
<comment type="caution">
    <text evidence="1">The sequence shown here is derived from an EMBL/GenBank/DDBJ whole genome shotgun (WGS) entry which is preliminary data.</text>
</comment>
<accession>A0A6V7HGL1</accession>
<protein>
    <submittedName>
        <fullName evidence="1">Uncharacterized protein</fullName>
    </submittedName>
</protein>
<keyword evidence="2" id="KW-1185">Reference proteome</keyword>
<name>A0A6V7HGL1_9HYME</name>
<dbReference type="Proteomes" id="UP000752696">
    <property type="component" value="Unassembled WGS sequence"/>
</dbReference>
<dbReference type="AlphaFoldDB" id="A0A6V7HGL1"/>
<sequence length="132" mass="15179">MWFGMPFRLGKIGTAASQCYYPLLFPTESQPELASGRFNYCADTQRLHVKLCELNVERSKPRLYIIDPECFVEEARRDETLLDRKRFTAKGKGVKPRIVVWKSPRFQRQLKQPGIADVSVGINGEIPCLCTR</sequence>
<evidence type="ECO:0000313" key="1">
    <source>
        <dbReference type="EMBL" id="CAD1479557.1"/>
    </source>
</evidence>
<evidence type="ECO:0000313" key="2">
    <source>
        <dbReference type="Proteomes" id="UP000752696"/>
    </source>
</evidence>
<reference evidence="1" key="1">
    <citation type="submission" date="2020-07" db="EMBL/GenBank/DDBJ databases">
        <authorList>
            <person name="Nazaruddin N."/>
        </authorList>
    </citation>
    <scope>NUCLEOTIDE SEQUENCE</scope>
</reference>